<dbReference type="OrthoDB" id="76293at2759"/>
<evidence type="ECO:0000256" key="14">
    <source>
        <dbReference type="ARBA" id="ARBA00023180"/>
    </source>
</evidence>
<feature type="transmembrane region" description="Helical" evidence="17">
    <location>
        <begin position="575"/>
        <end position="596"/>
    </location>
</feature>
<dbReference type="InterPro" id="IPR045175">
    <property type="entry name" value="M28_fam"/>
</dbReference>
<dbReference type="STRING" id="1858805.M5FYW6"/>
<dbReference type="GO" id="GO:0008235">
    <property type="term" value="F:metalloexopeptidase activity"/>
    <property type="evidence" value="ECO:0007669"/>
    <property type="project" value="InterPro"/>
</dbReference>
<dbReference type="GO" id="GO:0046872">
    <property type="term" value="F:metal ion binding"/>
    <property type="evidence" value="ECO:0007669"/>
    <property type="project" value="UniProtKB-KW"/>
</dbReference>
<dbReference type="Pfam" id="PF22250">
    <property type="entry name" value="PFF1_C"/>
    <property type="match status" value="1"/>
</dbReference>
<feature type="transmembrane region" description="Helical" evidence="17">
    <location>
        <begin position="387"/>
        <end position="404"/>
    </location>
</feature>
<feature type="transmembrane region" description="Helical" evidence="17">
    <location>
        <begin position="449"/>
        <end position="468"/>
    </location>
</feature>
<evidence type="ECO:0000256" key="8">
    <source>
        <dbReference type="ARBA" id="ARBA00022723"/>
    </source>
</evidence>
<evidence type="ECO:0000256" key="6">
    <source>
        <dbReference type="ARBA" id="ARBA00022670"/>
    </source>
</evidence>
<feature type="domain" description="Peptidase M28" evidence="18">
    <location>
        <begin position="124"/>
        <end position="293"/>
    </location>
</feature>
<dbReference type="InterPro" id="IPR048024">
    <property type="entry name" value="Fxna-like_M28_dom"/>
</dbReference>
<gene>
    <name evidence="21" type="ORF">DACRYDRAFT_118549</name>
</gene>
<keyword evidence="13 17" id="KW-0472">Membrane</keyword>
<evidence type="ECO:0000256" key="12">
    <source>
        <dbReference type="ARBA" id="ARBA00023049"/>
    </source>
</evidence>
<evidence type="ECO:0000256" key="4">
    <source>
        <dbReference type="ARBA" id="ARBA00010918"/>
    </source>
</evidence>
<dbReference type="OMA" id="TPWPVTI"/>
<organism evidence="21 22">
    <name type="scientific">Dacryopinax primogenitus (strain DJM 731)</name>
    <name type="common">Brown rot fungus</name>
    <dbReference type="NCBI Taxonomy" id="1858805"/>
    <lineage>
        <taxon>Eukaryota</taxon>
        <taxon>Fungi</taxon>
        <taxon>Dikarya</taxon>
        <taxon>Basidiomycota</taxon>
        <taxon>Agaricomycotina</taxon>
        <taxon>Dacrymycetes</taxon>
        <taxon>Dacrymycetales</taxon>
        <taxon>Dacrymycetaceae</taxon>
        <taxon>Dacryopinax</taxon>
    </lineage>
</organism>
<evidence type="ECO:0000256" key="17">
    <source>
        <dbReference type="SAM" id="Phobius"/>
    </source>
</evidence>
<dbReference type="InterPro" id="IPR053976">
    <property type="entry name" value="PFF1_TM"/>
</dbReference>
<feature type="domain" description="Vacuolar membrane protease transmembrane" evidence="20">
    <location>
        <begin position="539"/>
        <end position="632"/>
    </location>
</feature>
<protein>
    <recommendedName>
        <fullName evidence="15">Peptide hydrolase</fullName>
        <ecNumber evidence="15">3.4.-.-</ecNumber>
    </recommendedName>
</protein>
<evidence type="ECO:0000256" key="7">
    <source>
        <dbReference type="ARBA" id="ARBA00022692"/>
    </source>
</evidence>
<dbReference type="GO" id="GO:0006508">
    <property type="term" value="P:proteolysis"/>
    <property type="evidence" value="ECO:0007669"/>
    <property type="project" value="UniProtKB-KW"/>
</dbReference>
<evidence type="ECO:0000256" key="3">
    <source>
        <dbReference type="ARBA" id="ARBA00004128"/>
    </source>
</evidence>
<accession>M5FYW6</accession>
<dbReference type="AlphaFoldDB" id="M5FYW6"/>
<evidence type="ECO:0000256" key="10">
    <source>
        <dbReference type="ARBA" id="ARBA00022833"/>
    </source>
</evidence>
<evidence type="ECO:0000259" key="20">
    <source>
        <dbReference type="Pfam" id="PF22251"/>
    </source>
</evidence>
<dbReference type="InterPro" id="IPR053975">
    <property type="entry name" value="PFF1_C"/>
</dbReference>
<evidence type="ECO:0000256" key="13">
    <source>
        <dbReference type="ARBA" id="ARBA00023136"/>
    </source>
</evidence>
<evidence type="ECO:0000256" key="2">
    <source>
        <dbReference type="ARBA" id="ARBA00003273"/>
    </source>
</evidence>
<dbReference type="PANTHER" id="PTHR12147:SF58">
    <property type="entry name" value="VACUOLAR MEMBRANE PROTEASE"/>
    <property type="match status" value="1"/>
</dbReference>
<feature type="transmembrane region" description="Helical" evidence="17">
    <location>
        <begin position="474"/>
        <end position="496"/>
    </location>
</feature>
<feature type="transmembrane region" description="Helical" evidence="17">
    <location>
        <begin position="416"/>
        <end position="437"/>
    </location>
</feature>
<dbReference type="GeneID" id="63685665"/>
<evidence type="ECO:0000259" key="19">
    <source>
        <dbReference type="Pfam" id="PF22250"/>
    </source>
</evidence>
<evidence type="ECO:0000256" key="16">
    <source>
        <dbReference type="SAM" id="MobiDB-lite"/>
    </source>
</evidence>
<keyword evidence="7 17" id="KW-0812">Transmembrane</keyword>
<keyword evidence="22" id="KW-1185">Reference proteome</keyword>
<dbReference type="Pfam" id="PF22251">
    <property type="entry name" value="PFF1_TM"/>
    <property type="match status" value="2"/>
</dbReference>
<keyword evidence="10 15" id="KW-0862">Zinc</keyword>
<dbReference type="Pfam" id="PF04389">
    <property type="entry name" value="Peptidase_M28"/>
    <property type="match status" value="1"/>
</dbReference>
<evidence type="ECO:0000313" key="21">
    <source>
        <dbReference type="EMBL" id="EJT98766.1"/>
    </source>
</evidence>
<dbReference type="EMBL" id="JH795872">
    <property type="protein sequence ID" value="EJT98766.1"/>
    <property type="molecule type" value="Genomic_DNA"/>
</dbReference>
<feature type="transmembrane region" description="Helical" evidence="17">
    <location>
        <begin position="636"/>
        <end position="657"/>
    </location>
</feature>
<proteinExistence type="inferred from homology"/>
<dbReference type="SUPFAM" id="SSF53187">
    <property type="entry name" value="Zn-dependent exopeptidases"/>
    <property type="match status" value="1"/>
</dbReference>
<dbReference type="Proteomes" id="UP000030653">
    <property type="component" value="Unassembled WGS sequence"/>
</dbReference>
<feature type="transmembrane region" description="Helical" evidence="17">
    <location>
        <begin position="345"/>
        <end position="366"/>
    </location>
</feature>
<evidence type="ECO:0000256" key="1">
    <source>
        <dbReference type="ARBA" id="ARBA00001947"/>
    </source>
</evidence>
<feature type="domain" description="Vacuolar membrane protease C-terminal" evidence="19">
    <location>
        <begin position="739"/>
        <end position="849"/>
    </location>
</feature>
<keyword evidence="14" id="KW-0325">Glycoprotein</keyword>
<keyword evidence="5" id="KW-0926">Vacuole</keyword>
<keyword evidence="6 15" id="KW-0645">Protease</keyword>
<keyword evidence="9 15" id="KW-0378">Hydrolase</keyword>
<comment type="cofactor">
    <cofactor evidence="1">
        <name>Zn(2+)</name>
        <dbReference type="ChEBI" id="CHEBI:29105"/>
    </cofactor>
</comment>
<dbReference type="GO" id="GO:0005774">
    <property type="term" value="C:vacuolar membrane"/>
    <property type="evidence" value="ECO:0007669"/>
    <property type="project" value="UniProtKB-SubCell"/>
</dbReference>
<dbReference type="EC" id="3.4.-.-" evidence="15"/>
<comment type="subcellular location">
    <subcellularLocation>
        <location evidence="3">Vacuole membrane</location>
        <topology evidence="3">Multi-pass membrane protein</topology>
    </subcellularLocation>
</comment>
<feature type="transmembrane region" description="Helical" evidence="17">
    <location>
        <begin position="7"/>
        <end position="25"/>
    </location>
</feature>
<evidence type="ECO:0000256" key="5">
    <source>
        <dbReference type="ARBA" id="ARBA00022554"/>
    </source>
</evidence>
<dbReference type="HOGENOM" id="CLU_006412_1_0_1"/>
<dbReference type="PANTHER" id="PTHR12147">
    <property type="entry name" value="METALLOPEPTIDASE M28 FAMILY MEMBER"/>
    <property type="match status" value="1"/>
</dbReference>
<comment type="function">
    <text evidence="2">May be involved in vacuolar sorting and osmoregulation.</text>
</comment>
<dbReference type="RefSeq" id="XP_040625664.1">
    <property type="nucleotide sequence ID" value="XM_040770603.1"/>
</dbReference>
<keyword evidence="12" id="KW-0482">Metalloprotease</keyword>
<evidence type="ECO:0000256" key="11">
    <source>
        <dbReference type="ARBA" id="ARBA00022989"/>
    </source>
</evidence>
<comment type="similarity">
    <text evidence="4 15">Belongs to the peptidase M28 family.</text>
</comment>
<reference evidence="21 22" key="1">
    <citation type="journal article" date="2012" name="Science">
        <title>The Paleozoic origin of enzymatic lignin decomposition reconstructed from 31 fungal genomes.</title>
        <authorList>
            <person name="Floudas D."/>
            <person name="Binder M."/>
            <person name="Riley R."/>
            <person name="Barry K."/>
            <person name="Blanchette R.A."/>
            <person name="Henrissat B."/>
            <person name="Martinez A.T."/>
            <person name="Otillar R."/>
            <person name="Spatafora J.W."/>
            <person name="Yadav J.S."/>
            <person name="Aerts A."/>
            <person name="Benoit I."/>
            <person name="Boyd A."/>
            <person name="Carlson A."/>
            <person name="Copeland A."/>
            <person name="Coutinho P.M."/>
            <person name="de Vries R.P."/>
            <person name="Ferreira P."/>
            <person name="Findley K."/>
            <person name="Foster B."/>
            <person name="Gaskell J."/>
            <person name="Glotzer D."/>
            <person name="Gorecki P."/>
            <person name="Heitman J."/>
            <person name="Hesse C."/>
            <person name="Hori C."/>
            <person name="Igarashi K."/>
            <person name="Jurgens J.A."/>
            <person name="Kallen N."/>
            <person name="Kersten P."/>
            <person name="Kohler A."/>
            <person name="Kuees U."/>
            <person name="Kumar T.K.A."/>
            <person name="Kuo A."/>
            <person name="LaButti K."/>
            <person name="Larrondo L.F."/>
            <person name="Lindquist E."/>
            <person name="Ling A."/>
            <person name="Lombard V."/>
            <person name="Lucas S."/>
            <person name="Lundell T."/>
            <person name="Martin R."/>
            <person name="McLaughlin D.J."/>
            <person name="Morgenstern I."/>
            <person name="Morin E."/>
            <person name="Murat C."/>
            <person name="Nagy L.G."/>
            <person name="Nolan M."/>
            <person name="Ohm R.A."/>
            <person name="Patyshakuliyeva A."/>
            <person name="Rokas A."/>
            <person name="Ruiz-Duenas F.J."/>
            <person name="Sabat G."/>
            <person name="Salamov A."/>
            <person name="Samejima M."/>
            <person name="Schmutz J."/>
            <person name="Slot J.C."/>
            <person name="St John F."/>
            <person name="Stenlid J."/>
            <person name="Sun H."/>
            <person name="Sun S."/>
            <person name="Syed K."/>
            <person name="Tsang A."/>
            <person name="Wiebenga A."/>
            <person name="Young D."/>
            <person name="Pisabarro A."/>
            <person name="Eastwood D.C."/>
            <person name="Martin F."/>
            <person name="Cullen D."/>
            <person name="Grigoriev I.V."/>
            <person name="Hibbett D.S."/>
        </authorList>
    </citation>
    <scope>NUCLEOTIDE SEQUENCE [LARGE SCALE GENOMIC DNA]</scope>
    <source>
        <strain evidence="21 22">DJM-731 SS1</strain>
    </source>
</reference>
<keyword evidence="8 15" id="KW-0479">Metal-binding</keyword>
<name>M5FYW6_DACPD</name>
<evidence type="ECO:0000256" key="15">
    <source>
        <dbReference type="RuleBase" id="RU361240"/>
    </source>
</evidence>
<dbReference type="Gene3D" id="3.40.630.10">
    <property type="entry name" value="Zn peptidases"/>
    <property type="match status" value="1"/>
</dbReference>
<keyword evidence="11 17" id="KW-1133">Transmembrane helix</keyword>
<evidence type="ECO:0000259" key="18">
    <source>
        <dbReference type="Pfam" id="PF04389"/>
    </source>
</evidence>
<feature type="domain" description="Vacuolar membrane protease transmembrane" evidence="20">
    <location>
        <begin position="383"/>
        <end position="497"/>
    </location>
</feature>
<dbReference type="InterPro" id="IPR007484">
    <property type="entry name" value="Peptidase_M28"/>
</dbReference>
<evidence type="ECO:0000256" key="9">
    <source>
        <dbReference type="ARBA" id="ARBA00022801"/>
    </source>
</evidence>
<evidence type="ECO:0000313" key="22">
    <source>
        <dbReference type="Proteomes" id="UP000030653"/>
    </source>
</evidence>
<dbReference type="CDD" id="cd03875">
    <property type="entry name" value="M28_Fxna_like"/>
    <property type="match status" value="1"/>
</dbReference>
<feature type="transmembrane region" description="Helical" evidence="17">
    <location>
        <begin position="608"/>
        <end position="629"/>
    </location>
</feature>
<feature type="region of interest" description="Disordered" evidence="16">
    <location>
        <begin position="530"/>
        <end position="560"/>
    </location>
</feature>
<sequence>MPLAPYFRFYTGPVTFLVCISYLIIFTTTVTIHEYGWAAPEKGSGERMGLDLEGAMSDLRVIAQYPHPHNSAQNDIVHDYILSRTRSIAAGKAFVDVDDDTVSNVTFVVDETQNGNVVYFEGNNVLVKVEGERSDLPAVLLSAHFDSVPTAPGATDDGMGITSLLALLSHYAEHRPSRTLVFNFNNGEEYGLYGAKAFLPHPWASLPQTFINLEGTGQGGRPVLFRTSSPHVTSAYHRVPHPHGNSVSADAFKRGVIRSRTDYTVYETMGWEGLDVAFYKGRSWYHTMGDNVPALGGVKSQWAMLETAYYATEGLMADEESNHGGDTVFFDVLGSALAVFTRRTVYIINIFLLIFGPMVVGGLLWWNHGRRRTAFPFPLHGWVRFPVAFVVTCGGTIGLALVINRVNPYIVHSSSYVVLLSLLCTSFVLLAVTLRLFASIRPVHQQKVIVLIELYVFWWFLLAVATGLEGPPQFLVAPYFVTLFYSGTLFGLLLGLAEDTVLEWRGDKEKERIVRVPGQFEGDPEVEVSGNDLHDDALPDEPTERTPLVTRTQPEPVNPLQEGERQISGLWMFQFWLAVVFPAIWASQTVLLVMTSMGQTLVDGNPSIPAYLSIALLGILIILPLAPFVHPIHLNVTWALLLVLVGSTIWCLFAAPFTPTYPFKVFYQQEITLDVIPIKDQVMLGGLASIAPATVKEWKPEGEVTCEQDMEVKFRPNLRACTWEGHDGAKGMGVEYSITRTGPVSARVAITGSNSRVCGVLFNSPVRSVVIASAAPATSPLDSVNQILLHSRTWDRTFEIDFEFEQDLEGGSVWCEYADPRPGQIPDFDEVLQSIPVWATVTKGYSALVVAKKSWALPGL</sequence>